<organism evidence="2">
    <name type="scientific">marine metagenome</name>
    <dbReference type="NCBI Taxonomy" id="408172"/>
    <lineage>
        <taxon>unclassified sequences</taxon>
        <taxon>metagenomes</taxon>
        <taxon>ecological metagenomes</taxon>
    </lineage>
</organism>
<evidence type="ECO:0000313" key="2">
    <source>
        <dbReference type="EMBL" id="SVB92354.1"/>
    </source>
</evidence>
<reference evidence="2" key="1">
    <citation type="submission" date="2018-05" db="EMBL/GenBank/DDBJ databases">
        <authorList>
            <person name="Lanie J.A."/>
            <person name="Ng W.-L."/>
            <person name="Kazmierczak K.M."/>
            <person name="Andrzejewski T.M."/>
            <person name="Davidsen T.M."/>
            <person name="Wayne K.J."/>
            <person name="Tettelin H."/>
            <person name="Glass J.I."/>
            <person name="Rusch D."/>
            <person name="Podicherti R."/>
            <person name="Tsui H.-C.T."/>
            <person name="Winkler M.E."/>
        </authorList>
    </citation>
    <scope>NUCLEOTIDE SEQUENCE</scope>
</reference>
<feature type="non-terminal residue" evidence="2">
    <location>
        <position position="32"/>
    </location>
</feature>
<dbReference type="AlphaFoldDB" id="A0A382HY80"/>
<dbReference type="EMBL" id="UINC01064063">
    <property type="protein sequence ID" value="SVB92354.1"/>
    <property type="molecule type" value="Genomic_DNA"/>
</dbReference>
<accession>A0A382HY80</accession>
<feature type="compositionally biased region" description="Polar residues" evidence="1">
    <location>
        <begin position="13"/>
        <end position="32"/>
    </location>
</feature>
<proteinExistence type="predicted"/>
<sequence>MQALIAPDYRNSGDFSGNSGNFANSLQVGLLT</sequence>
<evidence type="ECO:0000256" key="1">
    <source>
        <dbReference type="SAM" id="MobiDB-lite"/>
    </source>
</evidence>
<name>A0A382HY80_9ZZZZ</name>
<feature type="region of interest" description="Disordered" evidence="1">
    <location>
        <begin position="1"/>
        <end position="32"/>
    </location>
</feature>
<protein>
    <submittedName>
        <fullName evidence="2">Uncharacterized protein</fullName>
    </submittedName>
</protein>
<gene>
    <name evidence="2" type="ORF">METZ01_LOCUS245208</name>
</gene>